<dbReference type="EMBL" id="MN738789">
    <property type="protein sequence ID" value="QHT37023.1"/>
    <property type="molecule type" value="Genomic_DNA"/>
</dbReference>
<accession>A0A6C0F8T4</accession>
<dbReference type="AlphaFoldDB" id="A0A6C0F8T4"/>
<name>A0A6C0F8T4_9ZZZZ</name>
<reference evidence="2" key="1">
    <citation type="journal article" date="2020" name="Nature">
        <title>Giant virus diversity and host interactions through global metagenomics.</title>
        <authorList>
            <person name="Schulz F."/>
            <person name="Roux S."/>
            <person name="Paez-Espino D."/>
            <person name="Jungbluth S."/>
            <person name="Walsh D.A."/>
            <person name="Denef V.J."/>
            <person name="McMahon K.D."/>
            <person name="Konstantinidis K.T."/>
            <person name="Eloe-Fadrosh E.A."/>
            <person name="Kyrpides N.C."/>
            <person name="Woyke T."/>
        </authorList>
    </citation>
    <scope>NUCLEOTIDE SEQUENCE</scope>
    <source>
        <strain evidence="2">GVMAG-S-ERX555967-131</strain>
    </source>
</reference>
<protein>
    <submittedName>
        <fullName evidence="2">Uncharacterized protein</fullName>
    </submittedName>
</protein>
<organism evidence="2">
    <name type="scientific">viral metagenome</name>
    <dbReference type="NCBI Taxonomy" id="1070528"/>
    <lineage>
        <taxon>unclassified sequences</taxon>
        <taxon>metagenomes</taxon>
        <taxon>organismal metagenomes</taxon>
    </lineage>
</organism>
<evidence type="ECO:0000256" key="1">
    <source>
        <dbReference type="SAM" id="MobiDB-lite"/>
    </source>
</evidence>
<feature type="compositionally biased region" description="Basic residues" evidence="1">
    <location>
        <begin position="170"/>
        <end position="181"/>
    </location>
</feature>
<proteinExistence type="predicted"/>
<feature type="region of interest" description="Disordered" evidence="1">
    <location>
        <begin position="158"/>
        <end position="181"/>
    </location>
</feature>
<evidence type="ECO:0000313" key="2">
    <source>
        <dbReference type="EMBL" id="QHT37023.1"/>
    </source>
</evidence>
<sequence>MASLQAFTSVMDEFLCEMKNTFPEEKQIKVYYNSFITLKKINPRKILEEFMTNIQPYVSLISSKDEKFFLESDHELMEKLNVKKWWTPELSDKTKDAIWQYLNTLILLGTTISNIPANLLSTIEGVAEQCASQMQGNTEQMNPESMNSLLSGMQSMLGGLLNQTPETPKKSKSKSKKSKSK</sequence>